<dbReference type="SMART" id="SM00382">
    <property type="entry name" value="AAA"/>
    <property type="match status" value="1"/>
</dbReference>
<evidence type="ECO:0000256" key="1">
    <source>
        <dbReference type="ARBA" id="ARBA00022448"/>
    </source>
</evidence>
<dbReference type="Pfam" id="PF00005">
    <property type="entry name" value="ABC_tran"/>
    <property type="match status" value="1"/>
</dbReference>
<evidence type="ECO:0000256" key="2">
    <source>
        <dbReference type="ARBA" id="ARBA00022741"/>
    </source>
</evidence>
<dbReference type="GO" id="GO:0005524">
    <property type="term" value="F:ATP binding"/>
    <property type="evidence" value="ECO:0007669"/>
    <property type="project" value="UniProtKB-KW"/>
</dbReference>
<dbReference type="RefSeq" id="WP_377125851.1">
    <property type="nucleotide sequence ID" value="NZ_JBHUHN010000001.1"/>
</dbReference>
<keyword evidence="1" id="KW-0813">Transport</keyword>
<dbReference type="InterPro" id="IPR003439">
    <property type="entry name" value="ABC_transporter-like_ATP-bd"/>
</dbReference>
<dbReference type="InterPro" id="IPR051782">
    <property type="entry name" value="ABC_Transporter_VariousFunc"/>
</dbReference>
<dbReference type="EMBL" id="JBHUON010000008">
    <property type="protein sequence ID" value="MFD2864771.1"/>
    <property type="molecule type" value="Genomic_DNA"/>
</dbReference>
<keyword evidence="6" id="KW-1185">Reference proteome</keyword>
<evidence type="ECO:0000313" key="5">
    <source>
        <dbReference type="EMBL" id="MFD2864771.1"/>
    </source>
</evidence>
<evidence type="ECO:0000259" key="4">
    <source>
        <dbReference type="PROSITE" id="PS50893"/>
    </source>
</evidence>
<dbReference type="Gene3D" id="3.40.50.300">
    <property type="entry name" value="P-loop containing nucleotide triphosphate hydrolases"/>
    <property type="match status" value="1"/>
</dbReference>
<keyword evidence="2" id="KW-0547">Nucleotide-binding</keyword>
<accession>A0ABW5XP50</accession>
<dbReference type="SUPFAM" id="SSF52540">
    <property type="entry name" value="P-loop containing nucleoside triphosphate hydrolases"/>
    <property type="match status" value="1"/>
</dbReference>
<dbReference type="InterPro" id="IPR003593">
    <property type="entry name" value="AAA+_ATPase"/>
</dbReference>
<dbReference type="PROSITE" id="PS50893">
    <property type="entry name" value="ABC_TRANSPORTER_2"/>
    <property type="match status" value="1"/>
</dbReference>
<gene>
    <name evidence="5" type="ORF">ACFSYC_08740</name>
</gene>
<dbReference type="CDD" id="cd03230">
    <property type="entry name" value="ABC_DR_subfamily_A"/>
    <property type="match status" value="1"/>
</dbReference>
<proteinExistence type="predicted"/>
<feature type="domain" description="ABC transporter" evidence="4">
    <location>
        <begin position="2"/>
        <end position="226"/>
    </location>
</feature>
<evidence type="ECO:0000313" key="6">
    <source>
        <dbReference type="Proteomes" id="UP001597601"/>
    </source>
</evidence>
<protein>
    <submittedName>
        <fullName evidence="5">ATP-binding cassette domain-containing protein</fullName>
    </submittedName>
</protein>
<organism evidence="5 6">
    <name type="scientific">Mucilaginibacter antarcticus</name>
    <dbReference type="NCBI Taxonomy" id="1855725"/>
    <lineage>
        <taxon>Bacteria</taxon>
        <taxon>Pseudomonadati</taxon>
        <taxon>Bacteroidota</taxon>
        <taxon>Sphingobacteriia</taxon>
        <taxon>Sphingobacteriales</taxon>
        <taxon>Sphingobacteriaceae</taxon>
        <taxon>Mucilaginibacter</taxon>
    </lineage>
</organism>
<dbReference type="PANTHER" id="PTHR42939:SF1">
    <property type="entry name" value="ABC TRANSPORTER ATP-BINDING PROTEIN ALBC-RELATED"/>
    <property type="match status" value="1"/>
</dbReference>
<dbReference type="Proteomes" id="UP001597601">
    <property type="component" value="Unassembled WGS sequence"/>
</dbReference>
<comment type="caution">
    <text evidence="5">The sequence shown here is derived from an EMBL/GenBank/DDBJ whole genome shotgun (WGS) entry which is preliminary data.</text>
</comment>
<sequence length="277" mass="30449">MIEIAQLTFGYGKQKLFNNLSLSLKPGHIYGLLGINGAGKSTLLKNIAGLAFPWSGTCTVNGVSASERLPSFLQELFFVPEEVYLPSITAAQFAKSTAHFYPKFDRRQFNQLLSDFDVPTDRALTKLSYGQQKKALIAFGLAANTSLLIMDEPTNGLDIPSKSQFRKVTASALTDDRCMIISTHQVRDLDNLIDSVLILHNQQIAVAHSIDNIADKLNFSVLPSNATNYIYAEENLNGLHAITQNTNVDYTKVDMELLFNGIVSNTTGLTEILNASK</sequence>
<keyword evidence="3 5" id="KW-0067">ATP-binding</keyword>
<evidence type="ECO:0000256" key="3">
    <source>
        <dbReference type="ARBA" id="ARBA00022840"/>
    </source>
</evidence>
<dbReference type="PANTHER" id="PTHR42939">
    <property type="entry name" value="ABC TRANSPORTER ATP-BINDING PROTEIN ALBC-RELATED"/>
    <property type="match status" value="1"/>
</dbReference>
<dbReference type="InterPro" id="IPR027417">
    <property type="entry name" value="P-loop_NTPase"/>
</dbReference>
<reference evidence="6" key="1">
    <citation type="journal article" date="2019" name="Int. J. Syst. Evol. Microbiol.">
        <title>The Global Catalogue of Microorganisms (GCM) 10K type strain sequencing project: providing services to taxonomists for standard genome sequencing and annotation.</title>
        <authorList>
            <consortium name="The Broad Institute Genomics Platform"/>
            <consortium name="The Broad Institute Genome Sequencing Center for Infectious Disease"/>
            <person name="Wu L."/>
            <person name="Ma J."/>
        </authorList>
    </citation>
    <scope>NUCLEOTIDE SEQUENCE [LARGE SCALE GENOMIC DNA]</scope>
    <source>
        <strain evidence="6">KCTC 52232</strain>
    </source>
</reference>
<name>A0ABW5XP50_9SPHI</name>